<reference evidence="2 3" key="2">
    <citation type="submission" date="2017-10" db="EMBL/GenBank/DDBJ databases">
        <title>Genome analyses suggest a sexual origin of heterokaryosis in a supposedly ancient asexual fungus.</title>
        <authorList>
            <person name="Corradi N."/>
            <person name="Sedzielewska K."/>
            <person name="Noel J."/>
            <person name="Charron P."/>
            <person name="Farinelli L."/>
            <person name="Marton T."/>
            <person name="Kruger M."/>
            <person name="Pelin A."/>
            <person name="Brachmann A."/>
            <person name="Corradi N."/>
        </authorList>
    </citation>
    <scope>NUCLEOTIDE SEQUENCE [LARGE SCALE GENOMIC DNA]</scope>
    <source>
        <strain evidence="2 3">A1</strain>
    </source>
</reference>
<keyword evidence="1" id="KW-0812">Transmembrane</keyword>
<proteinExistence type="predicted"/>
<gene>
    <name evidence="2" type="ORF">RhiirA1_479651</name>
</gene>
<sequence length="81" mass="9388">VSASDTWFLLGFSFRYLVFVRFRILVHELLMGLGFQIIDFGWVLASVLRLWISFSFCSLAFDRFQLPVVFGIQGSEPSKVY</sequence>
<feature type="transmembrane region" description="Helical" evidence="1">
    <location>
        <begin position="38"/>
        <end position="61"/>
    </location>
</feature>
<feature type="non-terminal residue" evidence="2">
    <location>
        <position position="1"/>
    </location>
</feature>
<protein>
    <submittedName>
        <fullName evidence="2">Uncharacterized protein</fullName>
    </submittedName>
</protein>
<feature type="transmembrane region" description="Helical" evidence="1">
    <location>
        <begin position="6"/>
        <end position="26"/>
    </location>
</feature>
<dbReference type="EMBL" id="LLXH01004441">
    <property type="protein sequence ID" value="PKC53265.1"/>
    <property type="molecule type" value="Genomic_DNA"/>
</dbReference>
<evidence type="ECO:0000313" key="3">
    <source>
        <dbReference type="Proteomes" id="UP000232688"/>
    </source>
</evidence>
<name>A0A2N0QQD3_9GLOM</name>
<dbReference type="AlphaFoldDB" id="A0A2N0QQD3"/>
<evidence type="ECO:0000256" key="1">
    <source>
        <dbReference type="SAM" id="Phobius"/>
    </source>
</evidence>
<evidence type="ECO:0000313" key="2">
    <source>
        <dbReference type="EMBL" id="PKC53265.1"/>
    </source>
</evidence>
<reference evidence="2 3" key="1">
    <citation type="submission" date="2017-10" db="EMBL/GenBank/DDBJ databases">
        <title>Extensive intraspecific genome diversity in a model arbuscular mycorrhizal fungus.</title>
        <authorList>
            <person name="Chen E.C.H."/>
            <person name="Morin E."/>
            <person name="Baudet D."/>
            <person name="Noel J."/>
            <person name="Ndikumana S."/>
            <person name="Charron P."/>
            <person name="St-Onge C."/>
            <person name="Giorgi J."/>
            <person name="Grigoriev I.V."/>
            <person name="Roux C."/>
            <person name="Martin F.M."/>
            <person name="Corradi N."/>
        </authorList>
    </citation>
    <scope>NUCLEOTIDE SEQUENCE [LARGE SCALE GENOMIC DNA]</scope>
    <source>
        <strain evidence="2 3">A1</strain>
    </source>
</reference>
<keyword evidence="1" id="KW-1133">Transmembrane helix</keyword>
<comment type="caution">
    <text evidence="2">The sequence shown here is derived from an EMBL/GenBank/DDBJ whole genome shotgun (WGS) entry which is preliminary data.</text>
</comment>
<dbReference type="Proteomes" id="UP000232688">
    <property type="component" value="Unassembled WGS sequence"/>
</dbReference>
<organism evidence="2 3">
    <name type="scientific">Rhizophagus irregularis</name>
    <dbReference type="NCBI Taxonomy" id="588596"/>
    <lineage>
        <taxon>Eukaryota</taxon>
        <taxon>Fungi</taxon>
        <taxon>Fungi incertae sedis</taxon>
        <taxon>Mucoromycota</taxon>
        <taxon>Glomeromycotina</taxon>
        <taxon>Glomeromycetes</taxon>
        <taxon>Glomerales</taxon>
        <taxon>Glomeraceae</taxon>
        <taxon>Rhizophagus</taxon>
    </lineage>
</organism>
<keyword evidence="1" id="KW-0472">Membrane</keyword>
<accession>A0A2N0QQD3</accession>
<dbReference type="VEuPathDB" id="FungiDB:RhiirA1_479651"/>